<feature type="domain" description="Sugar-binding" evidence="5">
    <location>
        <begin position="62"/>
        <end position="310"/>
    </location>
</feature>
<evidence type="ECO:0000313" key="7">
    <source>
        <dbReference type="Proteomes" id="UP001519289"/>
    </source>
</evidence>
<keyword evidence="7" id="KW-1185">Reference proteome</keyword>
<dbReference type="Gene3D" id="3.40.50.1360">
    <property type="match status" value="1"/>
</dbReference>
<protein>
    <submittedName>
        <fullName evidence="6">DNA-binding transcriptional regulator LsrR (DeoR family)</fullName>
    </submittedName>
</protein>
<keyword evidence="3 6" id="KW-0238">DNA-binding</keyword>
<evidence type="ECO:0000259" key="5">
    <source>
        <dbReference type="Pfam" id="PF04198"/>
    </source>
</evidence>
<comment type="similarity">
    <text evidence="1">Belongs to the SorC transcriptional regulatory family.</text>
</comment>
<evidence type="ECO:0000256" key="2">
    <source>
        <dbReference type="ARBA" id="ARBA00023015"/>
    </source>
</evidence>
<dbReference type="InterPro" id="IPR036388">
    <property type="entry name" value="WH-like_DNA-bd_sf"/>
</dbReference>
<proteinExistence type="inferred from homology"/>
<dbReference type="EMBL" id="JAGGLG010000020">
    <property type="protein sequence ID" value="MBP2018951.1"/>
    <property type="molecule type" value="Genomic_DNA"/>
</dbReference>
<dbReference type="Gene3D" id="1.10.10.10">
    <property type="entry name" value="Winged helix-like DNA-binding domain superfamily/Winged helix DNA-binding domain"/>
    <property type="match status" value="1"/>
</dbReference>
<dbReference type="SUPFAM" id="SSF100950">
    <property type="entry name" value="NagB/RpiA/CoA transferase-like"/>
    <property type="match status" value="1"/>
</dbReference>
<dbReference type="PANTHER" id="PTHR34294:SF1">
    <property type="entry name" value="TRANSCRIPTIONAL REGULATOR LSRR"/>
    <property type="match status" value="1"/>
</dbReference>
<gene>
    <name evidence="6" type="ORF">J2Z79_002367</name>
</gene>
<accession>A0ABS4JVE4</accession>
<sequence length="315" mass="34605">MQVHSEADLKVLVAWMYYDEGLTHEKIAHRLNLSRVAVTRLLQKARKEGIVQIQITRPLPVQFKLEQQLEATFGLKRAVVVKTYGDWRTTLDALGRAGAQYLRSLLFPGCRLGVAWSETVRSIIPYLQRPKQPLQGTVNELVGTRTMQTNPFSVSVQLADALGMPLEAIPVPVVVQSKAARDAILSEESIRTAMEHARQVDVAVVGLGDVGPECTMVRTGHLQAADVAVLRERGAVGDMLMRFYDSQGRHVPGPLEECVISLEWSEIRRLPHIVAMAGGPRKVEAILGALRGGLCHSLITDSDTARNVLERAGVG</sequence>
<reference evidence="6 7" key="1">
    <citation type="submission" date="2021-03" db="EMBL/GenBank/DDBJ databases">
        <title>Genomic Encyclopedia of Type Strains, Phase IV (KMG-IV): sequencing the most valuable type-strain genomes for metagenomic binning, comparative biology and taxonomic classification.</title>
        <authorList>
            <person name="Goeker M."/>
        </authorList>
    </citation>
    <scope>NUCLEOTIDE SEQUENCE [LARGE SCALE GENOMIC DNA]</scope>
    <source>
        <strain evidence="6 7">DSM 27138</strain>
    </source>
</reference>
<keyword evidence="2" id="KW-0805">Transcription regulation</keyword>
<comment type="caution">
    <text evidence="6">The sequence shown here is derived from an EMBL/GenBank/DDBJ whole genome shotgun (WGS) entry which is preliminary data.</text>
</comment>
<dbReference type="RefSeq" id="WP_209467075.1">
    <property type="nucleotide sequence ID" value="NZ_JAGGLG010000020.1"/>
</dbReference>
<dbReference type="InterPro" id="IPR036390">
    <property type="entry name" value="WH_DNA-bd_sf"/>
</dbReference>
<dbReference type="SUPFAM" id="SSF46785">
    <property type="entry name" value="Winged helix' DNA-binding domain"/>
    <property type="match status" value="1"/>
</dbReference>
<dbReference type="GO" id="GO:0003677">
    <property type="term" value="F:DNA binding"/>
    <property type="evidence" value="ECO:0007669"/>
    <property type="project" value="UniProtKB-KW"/>
</dbReference>
<dbReference type="PANTHER" id="PTHR34294">
    <property type="entry name" value="TRANSCRIPTIONAL REGULATOR-RELATED"/>
    <property type="match status" value="1"/>
</dbReference>
<dbReference type="InterPro" id="IPR037171">
    <property type="entry name" value="NagB/RpiA_transferase-like"/>
</dbReference>
<evidence type="ECO:0000256" key="1">
    <source>
        <dbReference type="ARBA" id="ARBA00010466"/>
    </source>
</evidence>
<evidence type="ECO:0000256" key="3">
    <source>
        <dbReference type="ARBA" id="ARBA00023125"/>
    </source>
</evidence>
<name>A0ABS4JVE4_9FIRM</name>
<dbReference type="InterPro" id="IPR051054">
    <property type="entry name" value="SorC_transcr_regulators"/>
</dbReference>
<dbReference type="InterPro" id="IPR007324">
    <property type="entry name" value="Sugar-bd_dom_put"/>
</dbReference>
<dbReference type="Proteomes" id="UP001519289">
    <property type="component" value="Unassembled WGS sequence"/>
</dbReference>
<keyword evidence="4" id="KW-0804">Transcription</keyword>
<dbReference type="Pfam" id="PF04198">
    <property type="entry name" value="Sugar-bind"/>
    <property type="match status" value="1"/>
</dbReference>
<evidence type="ECO:0000256" key="4">
    <source>
        <dbReference type="ARBA" id="ARBA00023163"/>
    </source>
</evidence>
<organism evidence="6 7">
    <name type="scientific">Symbiobacterium terraclitae</name>
    <dbReference type="NCBI Taxonomy" id="557451"/>
    <lineage>
        <taxon>Bacteria</taxon>
        <taxon>Bacillati</taxon>
        <taxon>Bacillota</taxon>
        <taxon>Clostridia</taxon>
        <taxon>Eubacteriales</taxon>
        <taxon>Symbiobacteriaceae</taxon>
        <taxon>Symbiobacterium</taxon>
    </lineage>
</organism>
<evidence type="ECO:0000313" key="6">
    <source>
        <dbReference type="EMBL" id="MBP2018951.1"/>
    </source>
</evidence>